<dbReference type="Pfam" id="PF14226">
    <property type="entry name" value="DIOX_N"/>
    <property type="match status" value="1"/>
</dbReference>
<keyword evidence="2" id="KW-0479">Metal-binding</keyword>
<keyword evidence="4" id="KW-0408">Iron</keyword>
<dbReference type="InterPro" id="IPR050231">
    <property type="entry name" value="Iron_ascorbate_oxido_reductase"/>
</dbReference>
<gene>
    <name evidence="7" type="ORF">J5N97_002202</name>
</gene>
<evidence type="ECO:0000313" key="7">
    <source>
        <dbReference type="EMBL" id="KAJ0983846.1"/>
    </source>
</evidence>
<keyword evidence="8" id="KW-1185">Reference proteome</keyword>
<reference evidence="7" key="1">
    <citation type="submission" date="2021-03" db="EMBL/GenBank/DDBJ databases">
        <authorList>
            <person name="Li Z."/>
            <person name="Yang C."/>
        </authorList>
    </citation>
    <scope>NUCLEOTIDE SEQUENCE</scope>
    <source>
        <strain evidence="7">Dzin_1.0</strain>
        <tissue evidence="7">Leaf</tissue>
    </source>
</reference>
<evidence type="ECO:0000256" key="4">
    <source>
        <dbReference type="ARBA" id="ARBA00023004"/>
    </source>
</evidence>
<proteinExistence type="predicted"/>
<reference evidence="7" key="2">
    <citation type="journal article" date="2022" name="Hortic Res">
        <title>The genome of Dioscorea zingiberensis sheds light on the biosynthesis, origin and evolution of the medicinally important diosgenin saponins.</title>
        <authorList>
            <person name="Li Y."/>
            <person name="Tan C."/>
            <person name="Li Z."/>
            <person name="Guo J."/>
            <person name="Li S."/>
            <person name="Chen X."/>
            <person name="Wang C."/>
            <person name="Dai X."/>
            <person name="Yang H."/>
            <person name="Song W."/>
            <person name="Hou L."/>
            <person name="Xu J."/>
            <person name="Tong Z."/>
            <person name="Xu A."/>
            <person name="Yuan X."/>
            <person name="Wang W."/>
            <person name="Yang Q."/>
            <person name="Chen L."/>
            <person name="Sun Z."/>
            <person name="Wang K."/>
            <person name="Pan B."/>
            <person name="Chen J."/>
            <person name="Bao Y."/>
            <person name="Liu F."/>
            <person name="Qi X."/>
            <person name="Gang D.R."/>
            <person name="Wen J."/>
            <person name="Li J."/>
        </authorList>
    </citation>
    <scope>NUCLEOTIDE SEQUENCE</scope>
    <source>
        <strain evidence="7">Dzin_1.0</strain>
    </source>
</reference>
<feature type="domain" description="Non-haem dioxygenase N-terminal" evidence="6">
    <location>
        <begin position="10"/>
        <end position="88"/>
    </location>
</feature>
<keyword evidence="3" id="KW-0560">Oxidoreductase</keyword>
<dbReference type="OrthoDB" id="288590at2759"/>
<comment type="caution">
    <text evidence="7">The sequence shown here is derived from an EMBL/GenBank/DDBJ whole genome shotgun (WGS) entry which is preliminary data.</text>
</comment>
<evidence type="ECO:0000256" key="3">
    <source>
        <dbReference type="ARBA" id="ARBA00023002"/>
    </source>
</evidence>
<protein>
    <submittedName>
        <fullName evidence="7">Uncharacterized protein</fullName>
    </submittedName>
</protein>
<dbReference type="Proteomes" id="UP001085076">
    <property type="component" value="Miscellaneous, Linkage group lg01"/>
</dbReference>
<dbReference type="InterPro" id="IPR026992">
    <property type="entry name" value="DIOX_N"/>
</dbReference>
<dbReference type="EMBL" id="JAGGNH010000001">
    <property type="protein sequence ID" value="KAJ0983846.1"/>
    <property type="molecule type" value="Genomic_DNA"/>
</dbReference>
<evidence type="ECO:0000259" key="6">
    <source>
        <dbReference type="Pfam" id="PF14226"/>
    </source>
</evidence>
<organism evidence="7 8">
    <name type="scientific">Dioscorea zingiberensis</name>
    <dbReference type="NCBI Taxonomy" id="325984"/>
    <lineage>
        <taxon>Eukaryota</taxon>
        <taxon>Viridiplantae</taxon>
        <taxon>Streptophyta</taxon>
        <taxon>Embryophyta</taxon>
        <taxon>Tracheophyta</taxon>
        <taxon>Spermatophyta</taxon>
        <taxon>Magnoliopsida</taxon>
        <taxon>Liliopsida</taxon>
        <taxon>Dioscoreales</taxon>
        <taxon>Dioscoreaceae</taxon>
        <taxon>Dioscorea</taxon>
    </lineage>
</organism>
<evidence type="ECO:0000313" key="8">
    <source>
        <dbReference type="Proteomes" id="UP001085076"/>
    </source>
</evidence>
<dbReference type="GO" id="GO:0016491">
    <property type="term" value="F:oxidoreductase activity"/>
    <property type="evidence" value="ECO:0007669"/>
    <property type="project" value="UniProtKB-KW"/>
</dbReference>
<dbReference type="PANTHER" id="PTHR47990">
    <property type="entry name" value="2-OXOGLUTARATE (2OG) AND FE(II)-DEPENDENT OXYGENASE SUPERFAMILY PROTEIN-RELATED"/>
    <property type="match status" value="1"/>
</dbReference>
<dbReference type="AlphaFoldDB" id="A0A9D5D2A0"/>
<evidence type="ECO:0000256" key="1">
    <source>
        <dbReference type="ARBA" id="ARBA00001961"/>
    </source>
</evidence>
<feature type="domain" description="Isopenicillin N synthase-like Fe(2+) 2OG dioxygenase" evidence="5">
    <location>
        <begin position="172"/>
        <end position="258"/>
    </location>
</feature>
<name>A0A9D5D2A0_9LILI</name>
<dbReference type="GO" id="GO:0046872">
    <property type="term" value="F:metal ion binding"/>
    <property type="evidence" value="ECO:0007669"/>
    <property type="project" value="UniProtKB-KW"/>
</dbReference>
<dbReference type="InterPro" id="IPR044861">
    <property type="entry name" value="IPNS-like_FE2OG_OXY"/>
</dbReference>
<evidence type="ECO:0000259" key="5">
    <source>
        <dbReference type="Pfam" id="PF03171"/>
    </source>
</evidence>
<dbReference type="InterPro" id="IPR027443">
    <property type="entry name" value="IPNS-like_sf"/>
</dbReference>
<comment type="cofactor">
    <cofactor evidence="1">
        <name>L-ascorbate</name>
        <dbReference type="ChEBI" id="CHEBI:38290"/>
    </cofactor>
</comment>
<evidence type="ECO:0000256" key="2">
    <source>
        <dbReference type="ARBA" id="ARBA00022723"/>
    </source>
</evidence>
<accession>A0A9D5D2A0</accession>
<dbReference type="Gene3D" id="2.60.120.330">
    <property type="entry name" value="B-lactam Antibiotic, Isopenicillin N Synthase, Chain"/>
    <property type="match status" value="1"/>
</dbReference>
<dbReference type="Pfam" id="PF03171">
    <property type="entry name" value="2OG-FeII_Oxy"/>
    <property type="match status" value="1"/>
</dbReference>
<dbReference type="SUPFAM" id="SSF51197">
    <property type="entry name" value="Clavaminate synthase-like"/>
    <property type="match status" value="1"/>
</dbReference>
<sequence>MGSSQTPQQLPLIDLSWLDPSQAEASGWDAARAAVMRALETFGCFEAIYDRITPELRASLFDEAMEEVFSLPLETKMGNNSDHPYGGFIGNLPGMAYESLRVDRAPALDGAQSFTRLMWPAGNPSFCNTVWSFAKHLLDLEQIVRRMILQSMGIERHLDSLTAELTNGLRLSKYWLSPCQGVESGMNSHTDPNFLTIICQHKVQGLEVKTRENTWISVMPLPNTFTVMLGEAFEPWTNGRLKAPVHRLNLGQNRSSLNSKTREFGLILP</sequence>